<keyword evidence="16" id="KW-0067">ATP-binding</keyword>
<dbReference type="SMART" id="SM00387">
    <property type="entry name" value="HATPase_c"/>
    <property type="match status" value="1"/>
</dbReference>
<dbReference type="GO" id="GO:0000155">
    <property type="term" value="F:phosphorelay sensor kinase activity"/>
    <property type="evidence" value="ECO:0007669"/>
    <property type="project" value="InterPro"/>
</dbReference>
<dbReference type="SMART" id="SM01049">
    <property type="entry name" value="Cache_2"/>
    <property type="match status" value="1"/>
</dbReference>
<dbReference type="Pfam" id="PF07730">
    <property type="entry name" value="HisKA_3"/>
    <property type="match status" value="1"/>
</dbReference>
<evidence type="ECO:0000256" key="22">
    <source>
        <dbReference type="ARBA" id="ARBA00024827"/>
    </source>
</evidence>
<dbReference type="Gene3D" id="1.20.5.1930">
    <property type="match status" value="1"/>
</dbReference>
<dbReference type="InterPro" id="IPR050482">
    <property type="entry name" value="Sensor_HK_TwoCompSys"/>
</dbReference>
<name>A0A1L3I5N9_9RHOB</name>
<keyword evidence="14" id="KW-0547">Nucleotide-binding</keyword>
<dbReference type="PANTHER" id="PTHR24421:SF10">
    <property type="entry name" value="NITRATE_NITRITE SENSOR PROTEIN NARQ"/>
    <property type="match status" value="1"/>
</dbReference>
<keyword evidence="21 24" id="KW-0472">Membrane</keyword>
<dbReference type="GO" id="GO:0005737">
    <property type="term" value="C:cytoplasm"/>
    <property type="evidence" value="ECO:0007669"/>
    <property type="project" value="UniProtKB-SubCell"/>
</dbReference>
<keyword evidence="9" id="KW-0963">Cytoplasm</keyword>
<evidence type="ECO:0000256" key="24">
    <source>
        <dbReference type="SAM" id="Phobius"/>
    </source>
</evidence>
<reference evidence="27" key="1">
    <citation type="submission" date="2016-07" db="EMBL/GenBank/DDBJ databases">
        <title>Phaeobacter portensis sp. nov., a tropodithietic acid producing bacterium isolated from a German harbor.</title>
        <authorList>
            <person name="Freese H.M."/>
            <person name="Bunk B."/>
            <person name="Breider S."/>
            <person name="Brinkhoff T."/>
        </authorList>
    </citation>
    <scope>NUCLEOTIDE SEQUENCE [LARGE SCALE GENOMIC DNA]</scope>
    <source>
        <strain evidence="27">P97</strain>
    </source>
</reference>
<dbReference type="PROSITE" id="PS50109">
    <property type="entry name" value="HIS_KIN"/>
    <property type="match status" value="1"/>
</dbReference>
<dbReference type="InterPro" id="IPR005467">
    <property type="entry name" value="His_kinase_dom"/>
</dbReference>
<proteinExistence type="predicted"/>
<dbReference type="KEGG" id="php:PhaeoP97_02020"/>
<evidence type="ECO:0000256" key="21">
    <source>
        <dbReference type="ARBA" id="ARBA00023136"/>
    </source>
</evidence>
<keyword evidence="11 26" id="KW-0808">Transferase</keyword>
<feature type="domain" description="Histidine kinase" evidence="25">
    <location>
        <begin position="370"/>
        <end position="461"/>
    </location>
</feature>
<evidence type="ECO:0000256" key="20">
    <source>
        <dbReference type="ARBA" id="ARBA00023014"/>
    </source>
</evidence>
<dbReference type="Gene3D" id="3.30.565.10">
    <property type="entry name" value="Histidine kinase-like ATPase, C-terminal domain"/>
    <property type="match status" value="1"/>
</dbReference>
<evidence type="ECO:0000256" key="11">
    <source>
        <dbReference type="ARBA" id="ARBA00022679"/>
    </source>
</evidence>
<evidence type="ECO:0000256" key="14">
    <source>
        <dbReference type="ARBA" id="ARBA00022741"/>
    </source>
</evidence>
<dbReference type="STRING" id="1844006.PhaeoP97_02020"/>
<comment type="catalytic activity">
    <reaction evidence="1">
        <text>ATP + protein L-histidine = ADP + protein N-phospho-L-histidine.</text>
        <dbReference type="EC" id="2.7.13.3"/>
    </reaction>
</comment>
<keyword evidence="8" id="KW-0004">4Fe-4S</keyword>
<keyword evidence="10" id="KW-0597">Phosphoprotein</keyword>
<evidence type="ECO:0000256" key="4">
    <source>
        <dbReference type="ARBA" id="ARBA00004651"/>
    </source>
</evidence>
<evidence type="ECO:0000256" key="17">
    <source>
        <dbReference type="ARBA" id="ARBA00022989"/>
    </source>
</evidence>
<evidence type="ECO:0000256" key="5">
    <source>
        <dbReference type="ARBA" id="ARBA00012438"/>
    </source>
</evidence>
<evidence type="ECO:0000259" key="25">
    <source>
        <dbReference type="PROSITE" id="PS50109"/>
    </source>
</evidence>
<dbReference type="CDD" id="cd16917">
    <property type="entry name" value="HATPase_UhpB-NarQ-NarX-like"/>
    <property type="match status" value="1"/>
</dbReference>
<dbReference type="InterPro" id="IPR011712">
    <property type="entry name" value="Sig_transdc_His_kin_sub3_dim/P"/>
</dbReference>
<feature type="transmembrane region" description="Helical" evidence="24">
    <location>
        <begin position="212"/>
        <end position="235"/>
    </location>
</feature>
<evidence type="ECO:0000256" key="2">
    <source>
        <dbReference type="ARBA" id="ARBA00001966"/>
    </source>
</evidence>
<dbReference type="Pfam" id="PF02518">
    <property type="entry name" value="HATPase_c"/>
    <property type="match status" value="1"/>
</dbReference>
<accession>A0A1L3I5N9</accession>
<evidence type="ECO:0000313" key="26">
    <source>
        <dbReference type="EMBL" id="APG47426.1"/>
    </source>
</evidence>
<evidence type="ECO:0000256" key="19">
    <source>
        <dbReference type="ARBA" id="ARBA00023012"/>
    </source>
</evidence>
<dbReference type="PIRSF" id="PIRSF037314">
    <property type="entry name" value="STHK_MctS"/>
    <property type="match status" value="1"/>
</dbReference>
<evidence type="ECO:0000256" key="15">
    <source>
        <dbReference type="ARBA" id="ARBA00022777"/>
    </source>
</evidence>
<dbReference type="Proteomes" id="UP000183859">
    <property type="component" value="Chromosome"/>
</dbReference>
<dbReference type="Pfam" id="PF17200">
    <property type="entry name" value="sCache_2"/>
    <property type="match status" value="1"/>
</dbReference>
<comment type="cofactor">
    <cofactor evidence="2">
        <name>[4Fe-4S] cluster</name>
        <dbReference type="ChEBI" id="CHEBI:49883"/>
    </cofactor>
</comment>
<dbReference type="PANTHER" id="PTHR24421">
    <property type="entry name" value="NITRATE/NITRITE SENSOR PROTEIN NARX-RELATED"/>
    <property type="match status" value="1"/>
</dbReference>
<dbReference type="SUPFAM" id="SSF55874">
    <property type="entry name" value="ATPase domain of HSP90 chaperone/DNA topoisomerase II/histidine kinase"/>
    <property type="match status" value="1"/>
</dbReference>
<dbReference type="GO" id="GO:0051539">
    <property type="term" value="F:4 iron, 4 sulfur cluster binding"/>
    <property type="evidence" value="ECO:0007669"/>
    <property type="project" value="UniProtKB-KW"/>
</dbReference>
<comment type="function">
    <text evidence="22">Member of the two-component regulatory system NreB/NreC involved in the control of dissimilatory nitrate/nitrite reduction in response to oxygen. NreB functions as a direct oxygen sensor histidine kinase which is autophosphorylated, in the absence of oxygen, probably at the conserved histidine residue, and transfers its phosphate group probably to a conserved aspartate residue of NreC. NreB/NreC activates the expression of the nitrate (narGHJI) and nitrite (nir) reductase operons, as well as the putative nitrate transporter gene narT.</text>
</comment>
<evidence type="ECO:0000256" key="16">
    <source>
        <dbReference type="ARBA" id="ARBA00022840"/>
    </source>
</evidence>
<keyword evidence="20" id="KW-0411">Iron-sulfur</keyword>
<dbReference type="InterPro" id="IPR004358">
    <property type="entry name" value="Sig_transdc_His_kin-like_C"/>
</dbReference>
<dbReference type="AlphaFoldDB" id="A0A1L3I5N9"/>
<evidence type="ECO:0000256" key="8">
    <source>
        <dbReference type="ARBA" id="ARBA00022485"/>
    </source>
</evidence>
<evidence type="ECO:0000256" key="13">
    <source>
        <dbReference type="ARBA" id="ARBA00022723"/>
    </source>
</evidence>
<comment type="subcellular location">
    <subcellularLocation>
        <location evidence="4">Cell membrane</location>
        <topology evidence="4">Multi-pass membrane protein</topology>
    </subcellularLocation>
    <subcellularLocation>
        <location evidence="3">Cytoplasm</location>
    </subcellularLocation>
</comment>
<keyword evidence="17 24" id="KW-1133">Transmembrane helix</keyword>
<evidence type="ECO:0000313" key="27">
    <source>
        <dbReference type="Proteomes" id="UP000183859"/>
    </source>
</evidence>
<dbReference type="PRINTS" id="PR00344">
    <property type="entry name" value="BCTRLSENSOR"/>
</dbReference>
<dbReference type="GO" id="GO:0005886">
    <property type="term" value="C:plasma membrane"/>
    <property type="evidence" value="ECO:0007669"/>
    <property type="project" value="UniProtKB-SubCell"/>
</dbReference>
<dbReference type="GO" id="GO:0005524">
    <property type="term" value="F:ATP binding"/>
    <property type="evidence" value="ECO:0007669"/>
    <property type="project" value="UniProtKB-KW"/>
</dbReference>
<keyword evidence="19" id="KW-0902">Two-component regulatory system</keyword>
<evidence type="ECO:0000256" key="12">
    <source>
        <dbReference type="ARBA" id="ARBA00022692"/>
    </source>
</evidence>
<keyword evidence="27" id="KW-1185">Reference proteome</keyword>
<evidence type="ECO:0000256" key="7">
    <source>
        <dbReference type="ARBA" id="ARBA00022475"/>
    </source>
</evidence>
<dbReference type="InterPro" id="IPR003594">
    <property type="entry name" value="HATPase_dom"/>
</dbReference>
<dbReference type="OrthoDB" id="9778496at2"/>
<dbReference type="GO" id="GO:0046872">
    <property type="term" value="F:metal ion binding"/>
    <property type="evidence" value="ECO:0007669"/>
    <property type="project" value="UniProtKB-KW"/>
</dbReference>
<keyword evidence="13" id="KW-0479">Metal-binding</keyword>
<dbReference type="RefSeq" id="WP_072504936.1">
    <property type="nucleotide sequence ID" value="NZ_CP016364.1"/>
</dbReference>
<evidence type="ECO:0000256" key="3">
    <source>
        <dbReference type="ARBA" id="ARBA00004496"/>
    </source>
</evidence>
<organism evidence="26 27">
    <name type="scientific">Phaeobacter porticola</name>
    <dbReference type="NCBI Taxonomy" id="1844006"/>
    <lineage>
        <taxon>Bacteria</taxon>
        <taxon>Pseudomonadati</taxon>
        <taxon>Pseudomonadota</taxon>
        <taxon>Alphaproteobacteria</taxon>
        <taxon>Rhodobacterales</taxon>
        <taxon>Roseobacteraceae</taxon>
        <taxon>Phaeobacter</taxon>
    </lineage>
</organism>
<dbReference type="EC" id="2.7.13.3" evidence="5"/>
<sequence>MRLIPDFLRPNYAQKLSLLATLPLIIAGAAIAVLVAVQSRALAEREIKALEQQLLQAKMAELRNYVTQARNGFSHIYGLAAPDDEEAKEKVTQILSAMIYDRDGFFFVYDYEGTNLVSPRQTEFINKNWRGLTDSRGTPVVDEFIRLARQGAGWHTFMWEKPSTGEEAQMVAYVLGLQDWQWAIGTGVFIDDVLASVAASRAEVEARIRRTFYYIGGITLFALGLVFASGMVLNIRERRLADAKLKELTQRVFDAQEEERGRVARELHDGISQLLVGVRYALDNARRRLSRGDFDRVEEPLNKGISHLGTAITEVRRISRDLRPGVLDDLGLGPALKALTDDFATRTGIETRFSTVVFRNRLDGEAKIALYRIAQEALTNIERHAEATEVSMDLRGHARGATMRISDNGRGLPAAQDRGGPGIGLRNMQERIEQLDGTLRILSSRGTQGGTVIEVLLPLSHLLPPGNAANTATKRLS</sequence>
<protein>
    <recommendedName>
        <fullName evidence="6">Oxygen sensor histidine kinase NreB</fullName>
        <ecNumber evidence="5">2.7.13.3</ecNumber>
    </recommendedName>
    <alternativeName>
        <fullName evidence="23">Nitrogen regulation protein B</fullName>
    </alternativeName>
</protein>
<evidence type="ECO:0000256" key="18">
    <source>
        <dbReference type="ARBA" id="ARBA00023004"/>
    </source>
</evidence>
<evidence type="ECO:0000256" key="23">
    <source>
        <dbReference type="ARBA" id="ARBA00030800"/>
    </source>
</evidence>
<gene>
    <name evidence="26" type="ORF">PhaeoP97_02020</name>
</gene>
<dbReference type="InterPro" id="IPR033480">
    <property type="entry name" value="sCache_2"/>
</dbReference>
<keyword evidence="18" id="KW-0408">Iron</keyword>
<keyword evidence="15 26" id="KW-0418">Kinase</keyword>
<evidence type="ECO:0000256" key="1">
    <source>
        <dbReference type="ARBA" id="ARBA00000085"/>
    </source>
</evidence>
<dbReference type="EMBL" id="CP016364">
    <property type="protein sequence ID" value="APG47426.1"/>
    <property type="molecule type" value="Genomic_DNA"/>
</dbReference>
<dbReference type="GO" id="GO:0046983">
    <property type="term" value="F:protein dimerization activity"/>
    <property type="evidence" value="ECO:0007669"/>
    <property type="project" value="InterPro"/>
</dbReference>
<dbReference type="Gene3D" id="3.30.450.20">
    <property type="entry name" value="PAS domain"/>
    <property type="match status" value="1"/>
</dbReference>
<keyword evidence="7" id="KW-1003">Cell membrane</keyword>
<evidence type="ECO:0000256" key="9">
    <source>
        <dbReference type="ARBA" id="ARBA00022490"/>
    </source>
</evidence>
<evidence type="ECO:0000256" key="6">
    <source>
        <dbReference type="ARBA" id="ARBA00017322"/>
    </source>
</evidence>
<dbReference type="InterPro" id="IPR036890">
    <property type="entry name" value="HATPase_C_sf"/>
</dbReference>
<keyword evidence="12 24" id="KW-0812">Transmembrane</keyword>
<dbReference type="InterPro" id="IPR017171">
    <property type="entry name" value="Sig_transdc_His_kinase_MctS"/>
</dbReference>
<evidence type="ECO:0000256" key="10">
    <source>
        <dbReference type="ARBA" id="ARBA00022553"/>
    </source>
</evidence>